<keyword evidence="5" id="KW-1133">Transmembrane helix</keyword>
<dbReference type="InterPro" id="IPR011006">
    <property type="entry name" value="CheY-like_superfamily"/>
</dbReference>
<feature type="modified residue" description="4-aspartylphosphate" evidence="4">
    <location>
        <position position="740"/>
    </location>
</feature>
<dbReference type="PRINTS" id="PR00344">
    <property type="entry name" value="BCTRLSENSOR"/>
</dbReference>
<dbReference type="InterPro" id="IPR036097">
    <property type="entry name" value="HisK_dim/P_sf"/>
</dbReference>
<dbReference type="SMART" id="SM00387">
    <property type="entry name" value="HATPase_c"/>
    <property type="match status" value="1"/>
</dbReference>
<protein>
    <recommendedName>
        <fullName evidence="2">histidine kinase</fullName>
        <ecNumber evidence="2">2.7.13.3</ecNumber>
    </recommendedName>
</protein>
<dbReference type="SMART" id="SM00448">
    <property type="entry name" value="REC"/>
    <property type="match status" value="1"/>
</dbReference>
<feature type="domain" description="Histidine kinase" evidence="6">
    <location>
        <begin position="434"/>
        <end position="666"/>
    </location>
</feature>
<dbReference type="Gene3D" id="3.30.565.10">
    <property type="entry name" value="Histidine kinase-like ATPase, C-terminal domain"/>
    <property type="match status" value="1"/>
</dbReference>
<dbReference type="SUPFAM" id="SSF47384">
    <property type="entry name" value="Homodimeric domain of signal transducing histidine kinase"/>
    <property type="match status" value="1"/>
</dbReference>
<dbReference type="SUPFAM" id="SSF52172">
    <property type="entry name" value="CheY-like"/>
    <property type="match status" value="1"/>
</dbReference>
<dbReference type="PROSITE" id="PS50110">
    <property type="entry name" value="RESPONSE_REGULATORY"/>
    <property type="match status" value="1"/>
</dbReference>
<organism evidence="8 9">
    <name type="scientific">Altererythrobacter arenosus</name>
    <dbReference type="NCBI Taxonomy" id="3032592"/>
    <lineage>
        <taxon>Bacteria</taxon>
        <taxon>Pseudomonadati</taxon>
        <taxon>Pseudomonadota</taxon>
        <taxon>Alphaproteobacteria</taxon>
        <taxon>Sphingomonadales</taxon>
        <taxon>Erythrobacteraceae</taxon>
        <taxon>Altererythrobacter</taxon>
    </lineage>
</organism>
<evidence type="ECO:0000256" key="4">
    <source>
        <dbReference type="PROSITE-ProRule" id="PRU00169"/>
    </source>
</evidence>
<dbReference type="InterPro" id="IPR001789">
    <property type="entry name" value="Sig_transdc_resp-reg_receiver"/>
</dbReference>
<gene>
    <name evidence="8" type="ORF">P7228_12090</name>
</gene>
<feature type="domain" description="Response regulatory" evidence="7">
    <location>
        <begin position="690"/>
        <end position="804"/>
    </location>
</feature>
<dbReference type="Pfam" id="PF02518">
    <property type="entry name" value="HATPase_c"/>
    <property type="match status" value="1"/>
</dbReference>
<dbReference type="RefSeq" id="WP_278017761.1">
    <property type="nucleotide sequence ID" value="NZ_CP121106.1"/>
</dbReference>
<dbReference type="PANTHER" id="PTHR43065">
    <property type="entry name" value="SENSOR HISTIDINE KINASE"/>
    <property type="match status" value="1"/>
</dbReference>
<evidence type="ECO:0000313" key="9">
    <source>
        <dbReference type="Proteomes" id="UP001215827"/>
    </source>
</evidence>
<feature type="transmembrane region" description="Helical" evidence="5">
    <location>
        <begin position="31"/>
        <end position="51"/>
    </location>
</feature>
<dbReference type="PANTHER" id="PTHR43065:SF42">
    <property type="entry name" value="TWO-COMPONENT SENSOR PPRA"/>
    <property type="match status" value="1"/>
</dbReference>
<evidence type="ECO:0000313" key="8">
    <source>
        <dbReference type="EMBL" id="WFL79072.1"/>
    </source>
</evidence>
<comment type="catalytic activity">
    <reaction evidence="1">
        <text>ATP + protein L-histidine = ADP + protein N-phospho-L-histidine.</text>
        <dbReference type="EC" id="2.7.13.3"/>
    </reaction>
</comment>
<dbReference type="InterPro" id="IPR003594">
    <property type="entry name" value="HATPase_dom"/>
</dbReference>
<evidence type="ECO:0000259" key="6">
    <source>
        <dbReference type="PROSITE" id="PS50109"/>
    </source>
</evidence>
<dbReference type="InterPro" id="IPR036890">
    <property type="entry name" value="HATPase_C_sf"/>
</dbReference>
<dbReference type="EMBL" id="CP121106">
    <property type="protein sequence ID" value="WFL79072.1"/>
    <property type="molecule type" value="Genomic_DNA"/>
</dbReference>
<evidence type="ECO:0000256" key="1">
    <source>
        <dbReference type="ARBA" id="ARBA00000085"/>
    </source>
</evidence>
<dbReference type="Pfam" id="PF00512">
    <property type="entry name" value="HisKA"/>
    <property type="match status" value="1"/>
</dbReference>
<dbReference type="CDD" id="cd00082">
    <property type="entry name" value="HisKA"/>
    <property type="match status" value="1"/>
</dbReference>
<proteinExistence type="predicted"/>
<name>A0ABY8FWG7_9SPHN</name>
<reference evidence="8 9" key="1">
    <citation type="submission" date="2023-03" db="EMBL/GenBank/DDBJ databases">
        <title>Altererythrobacter sp. CAU 1644 isolated from sand.</title>
        <authorList>
            <person name="Kim W."/>
        </authorList>
    </citation>
    <scope>NUCLEOTIDE SEQUENCE [LARGE SCALE GENOMIC DNA]</scope>
    <source>
        <strain evidence="8 9">CAU 1644</strain>
    </source>
</reference>
<feature type="transmembrane region" description="Helical" evidence="5">
    <location>
        <begin position="7"/>
        <end position="25"/>
    </location>
</feature>
<dbReference type="SUPFAM" id="SSF55874">
    <property type="entry name" value="ATPase domain of HSP90 chaperone/DNA topoisomerase II/histidine kinase"/>
    <property type="match status" value="1"/>
</dbReference>
<evidence type="ECO:0000259" key="7">
    <source>
        <dbReference type="PROSITE" id="PS50110"/>
    </source>
</evidence>
<dbReference type="InterPro" id="IPR005467">
    <property type="entry name" value="His_kinase_dom"/>
</dbReference>
<dbReference type="PROSITE" id="PS50109">
    <property type="entry name" value="HIS_KIN"/>
    <property type="match status" value="1"/>
</dbReference>
<keyword evidence="5" id="KW-0812">Transmembrane</keyword>
<keyword evidence="5" id="KW-0472">Membrane</keyword>
<dbReference type="EC" id="2.7.13.3" evidence="2"/>
<dbReference type="InterPro" id="IPR003661">
    <property type="entry name" value="HisK_dim/P_dom"/>
</dbReference>
<dbReference type="Proteomes" id="UP001215827">
    <property type="component" value="Chromosome"/>
</dbReference>
<accession>A0ABY8FWG7</accession>
<keyword evidence="9" id="KW-1185">Reference proteome</keyword>
<sequence length="810" mass="87126">MQGDRPAVLLGGLAVAMLVTAVALLGISGSWLVALAYLFGLVLLVGGFAMVEMLRQSVEVDVVAAPDWSVTVAAIEQPGEAIAITDRANRLACANGTFVEWFGAQSAPPNLPLEQAELEALVRLAREAWREGSAVAHGLGETESFEPRWSISAERAGRGEDHLVWRIRPMEREVGEVRAEIDVTGPLGRMLSRSGIEAVVTSPDGVIKSVSTGFAERAAGDAEATLAGQDFVGFLRSDERDRIFFAREGRGGTPQTLIHVPLDAPEHRNAKGPDQGQSLMLLVDSGVGIGSSWDGSSQAGVAQLEALLSRLPLGLAMTDRDGRFLFGNDAFLRSIDREERGLPAFPTDLVVREDKGPLSDAVRRHGRGPATSGDMAIRLVSSPEEPVSLGLAGVRGLGEAAVLLSLADSSEETQLKRQVAQATKMQAVGQLAGGVAHDFNNVLTAIIGTCDLMLLRHTPGDSDYDDIQQIRANSNRAASLTRQLLAFSRQQTLRPEILQLPDVVSEVSPLITRLIGNKIDYYVQHDRDLGPVRADPQQLEQVIMNLAVNARDAIQSRGNGAGRISLLTRRINSSQVQQMGSEILPADDYTVLIVQDNGGGIPPEALPKLFEPFFTTKEQGKGTGLGLSTVYGIVKQSGGFIFADNVKNSSGDPVGARFTIYLPVHKGEIPLRQQPAPEPEQSSEWSGGGRLLLVEDEDMVRAVAERALTRAGYEVVACADGEEGLAQVEKGESFDLVVSDVVMPGMDGPAMARGIRKLKPQLPVLFMSGYAEEQLRKDIDIPNMHFMPKPFSVQEISDKVAMVMRRSGKK</sequence>
<dbReference type="Gene3D" id="1.10.287.130">
    <property type="match status" value="1"/>
</dbReference>
<dbReference type="Gene3D" id="3.40.50.2300">
    <property type="match status" value="1"/>
</dbReference>
<dbReference type="Pfam" id="PF00072">
    <property type="entry name" value="Response_reg"/>
    <property type="match status" value="1"/>
</dbReference>
<evidence type="ECO:0000256" key="5">
    <source>
        <dbReference type="SAM" id="Phobius"/>
    </source>
</evidence>
<keyword evidence="3 4" id="KW-0597">Phosphoprotein</keyword>
<dbReference type="SMART" id="SM00388">
    <property type="entry name" value="HisKA"/>
    <property type="match status" value="1"/>
</dbReference>
<evidence type="ECO:0000256" key="2">
    <source>
        <dbReference type="ARBA" id="ARBA00012438"/>
    </source>
</evidence>
<evidence type="ECO:0000256" key="3">
    <source>
        <dbReference type="ARBA" id="ARBA00022553"/>
    </source>
</evidence>
<dbReference type="InterPro" id="IPR004358">
    <property type="entry name" value="Sig_transdc_His_kin-like_C"/>
</dbReference>